<feature type="domain" description="3-hydroxyacyl-CoA dehydrogenase C-terminal" evidence="11">
    <location>
        <begin position="503"/>
        <end position="599"/>
    </location>
</feature>
<dbReference type="FunFam" id="3.40.50.720:FF:000009">
    <property type="entry name" value="Fatty oxidation complex, alpha subunit"/>
    <property type="match status" value="1"/>
</dbReference>
<evidence type="ECO:0000259" key="11">
    <source>
        <dbReference type="Pfam" id="PF00725"/>
    </source>
</evidence>
<keyword evidence="3" id="KW-0276">Fatty acid metabolism</keyword>
<dbReference type="SUPFAM" id="SSF51735">
    <property type="entry name" value="NAD(P)-binding Rossmann-fold domains"/>
    <property type="match status" value="1"/>
</dbReference>
<evidence type="ECO:0000256" key="2">
    <source>
        <dbReference type="ARBA" id="ARBA00007005"/>
    </source>
</evidence>
<keyword evidence="7" id="KW-0443">Lipid metabolism</keyword>
<evidence type="ECO:0000256" key="8">
    <source>
        <dbReference type="ARBA" id="ARBA00023239"/>
    </source>
</evidence>
<comment type="catalytic activity">
    <reaction evidence="10">
        <text>a (3S)-3-hydroxyacyl-CoA + NAD(+) = a 3-oxoacyl-CoA + NADH + H(+)</text>
        <dbReference type="Rhea" id="RHEA:22432"/>
        <dbReference type="ChEBI" id="CHEBI:15378"/>
        <dbReference type="ChEBI" id="CHEBI:57318"/>
        <dbReference type="ChEBI" id="CHEBI:57540"/>
        <dbReference type="ChEBI" id="CHEBI:57945"/>
        <dbReference type="ChEBI" id="CHEBI:90726"/>
        <dbReference type="EC" id="1.1.1.35"/>
    </reaction>
</comment>
<dbReference type="Gene3D" id="3.90.226.10">
    <property type="entry name" value="2-enoyl-CoA Hydratase, Chain A, domain 1"/>
    <property type="match status" value="1"/>
</dbReference>
<dbReference type="InterPro" id="IPR050136">
    <property type="entry name" value="FA_oxidation_alpha_subunit"/>
</dbReference>
<dbReference type="SUPFAM" id="SSF48179">
    <property type="entry name" value="6-phosphogluconate dehydrogenase C-terminal domain-like"/>
    <property type="match status" value="2"/>
</dbReference>
<accession>A0A7T4QZ20</accession>
<dbReference type="GO" id="GO:0006635">
    <property type="term" value="P:fatty acid beta-oxidation"/>
    <property type="evidence" value="ECO:0007669"/>
    <property type="project" value="UniProtKB-UniPathway"/>
</dbReference>
<comment type="pathway">
    <text evidence="1">Lipid metabolism; fatty acid beta-oxidation.</text>
</comment>
<dbReference type="PANTHER" id="PTHR43612:SF3">
    <property type="entry name" value="TRIFUNCTIONAL ENZYME SUBUNIT ALPHA, MITOCHONDRIAL"/>
    <property type="match status" value="1"/>
</dbReference>
<dbReference type="GO" id="GO:0070403">
    <property type="term" value="F:NAD+ binding"/>
    <property type="evidence" value="ECO:0007669"/>
    <property type="project" value="InterPro"/>
</dbReference>
<evidence type="ECO:0000256" key="4">
    <source>
        <dbReference type="ARBA" id="ARBA00022963"/>
    </source>
</evidence>
<feature type="domain" description="3-hydroxyacyl-CoA dehydrogenase NAD binding" evidence="12">
    <location>
        <begin position="323"/>
        <end position="500"/>
    </location>
</feature>
<proteinExistence type="inferred from homology"/>
<dbReference type="KEGG" id="snan:I6N98_13305"/>
<dbReference type="Pfam" id="PF00378">
    <property type="entry name" value="ECH_1"/>
    <property type="match status" value="1"/>
</dbReference>
<comment type="similarity">
    <text evidence="2">In the central section; belongs to the 3-hydroxyacyl-CoA dehydrogenase family.</text>
</comment>
<dbReference type="CDD" id="cd06558">
    <property type="entry name" value="crotonase-like"/>
    <property type="match status" value="1"/>
</dbReference>
<dbReference type="InterPro" id="IPR006108">
    <property type="entry name" value="3HC_DH_C"/>
</dbReference>
<dbReference type="AlphaFoldDB" id="A0A7T4QZ20"/>
<dbReference type="InterPro" id="IPR001753">
    <property type="entry name" value="Enoyl-CoA_hydra/iso"/>
</dbReference>
<dbReference type="InterPro" id="IPR008927">
    <property type="entry name" value="6-PGluconate_DH-like_C_sf"/>
</dbReference>
<evidence type="ECO:0000259" key="12">
    <source>
        <dbReference type="Pfam" id="PF02737"/>
    </source>
</evidence>
<dbReference type="EMBL" id="CP066167">
    <property type="protein sequence ID" value="QQD17337.1"/>
    <property type="molecule type" value="Genomic_DNA"/>
</dbReference>
<evidence type="ECO:0000313" key="14">
    <source>
        <dbReference type="Proteomes" id="UP000596063"/>
    </source>
</evidence>
<sequence>MNIEFNTIHYSVNDQGIAILLMDIPGSNANVMGDDFRDELSAAIDIIAANEAIKGAVLSSAKNDFMAGGDLKAMVDLFADVSDPAIALEIANSIKPTLRKLETCGKPIVAAINGPAMGGGLELALACHGRVASDATKVVMGLPEVTLGLMPGAGGSQRLPRMIGIQNALEIMLQGRPFNASKALELGIIDNVVSADQLLESACQKILDGLSPLKPWDQKGFAIPGGSGFFDADLGNLYNYLTTTICRDTQRNTPAPMALLTAVARGTAVPFDAGLHIESCYFAKLILDPTARNMVRTLFVSKGELDKLRRRPEGIAKASFSSVGILGSGLMGGGIAQSAVKAGLNVVLLDISDEQATKGKAVIAKSYDKLIAKGRMTQDKADTLLAKITPSGDYSKLANCEIVVEAVFEDVALKQKVFNMARGHMPADAILASNTSSLPISELGDGIANPDRFLGLHFFSPVERMPLVEVIRGKDTSDKTLAEALDFVALLRKTPIIVNDSRGFFTSRVIAAYLQEAFAMVAEGISPTLIDNVAKQAGFAIGPLALIDDIGLENGYKAALAEKAALGDDWVEPAGFKVQQQFNELGRIGRRGGMGFYDYDGGVRKPSTTVAELYPAPAAEVDTTEVKLRLLYVQALEAARCYEEGVITDAAEGDVGGILGIGFPSYTGGVFSLMDTVGPEAFVKELDQLADTVGQRFRPSAWLRERAEKGSKFYA</sequence>
<evidence type="ECO:0000256" key="7">
    <source>
        <dbReference type="ARBA" id="ARBA00023098"/>
    </source>
</evidence>
<dbReference type="InterPro" id="IPR036291">
    <property type="entry name" value="NAD(P)-bd_dom_sf"/>
</dbReference>
<dbReference type="PANTHER" id="PTHR43612">
    <property type="entry name" value="TRIFUNCTIONAL ENZYME SUBUNIT ALPHA"/>
    <property type="match status" value="1"/>
</dbReference>
<dbReference type="Gene3D" id="3.40.50.720">
    <property type="entry name" value="NAD(P)-binding Rossmann-like Domain"/>
    <property type="match status" value="1"/>
</dbReference>
<evidence type="ECO:0000256" key="5">
    <source>
        <dbReference type="ARBA" id="ARBA00023002"/>
    </source>
</evidence>
<dbReference type="InterPro" id="IPR006176">
    <property type="entry name" value="3-OHacyl-CoA_DH_NAD-bd"/>
</dbReference>
<keyword evidence="9" id="KW-0511">Multifunctional enzyme</keyword>
<dbReference type="SUPFAM" id="SSF52096">
    <property type="entry name" value="ClpP/crotonase"/>
    <property type="match status" value="1"/>
</dbReference>
<dbReference type="GO" id="GO:0004300">
    <property type="term" value="F:enoyl-CoA hydratase activity"/>
    <property type="evidence" value="ECO:0007669"/>
    <property type="project" value="TreeGrafter"/>
</dbReference>
<keyword evidence="14" id="KW-1185">Reference proteome</keyword>
<dbReference type="Gene3D" id="1.10.1040.50">
    <property type="match status" value="1"/>
</dbReference>
<evidence type="ECO:0000256" key="9">
    <source>
        <dbReference type="ARBA" id="ARBA00023268"/>
    </source>
</evidence>
<evidence type="ECO:0000256" key="6">
    <source>
        <dbReference type="ARBA" id="ARBA00023027"/>
    </source>
</evidence>
<dbReference type="GO" id="GO:0016509">
    <property type="term" value="F:long-chain (3S)-3-hydroxyacyl-CoA dehydrogenase (NAD+) activity"/>
    <property type="evidence" value="ECO:0007669"/>
    <property type="project" value="TreeGrafter"/>
</dbReference>
<protein>
    <submittedName>
        <fullName evidence="13">Enoyl-CoA hydratase/isomerase family protein</fullName>
    </submittedName>
</protein>
<organism evidence="13 14">
    <name type="scientific">Spongiibacter nanhainus</name>
    <dbReference type="NCBI Taxonomy" id="2794344"/>
    <lineage>
        <taxon>Bacteria</taxon>
        <taxon>Pseudomonadati</taxon>
        <taxon>Pseudomonadota</taxon>
        <taxon>Gammaproteobacteria</taxon>
        <taxon>Cellvibrionales</taxon>
        <taxon>Spongiibacteraceae</taxon>
        <taxon>Spongiibacter</taxon>
    </lineage>
</organism>
<keyword evidence="4" id="KW-0442">Lipid degradation</keyword>
<evidence type="ECO:0000313" key="13">
    <source>
        <dbReference type="EMBL" id="QQD17337.1"/>
    </source>
</evidence>
<keyword evidence="8" id="KW-0456">Lyase</keyword>
<evidence type="ECO:0000256" key="10">
    <source>
        <dbReference type="ARBA" id="ARBA00049556"/>
    </source>
</evidence>
<keyword evidence="13" id="KW-0413">Isomerase</keyword>
<evidence type="ECO:0000256" key="1">
    <source>
        <dbReference type="ARBA" id="ARBA00005005"/>
    </source>
</evidence>
<dbReference type="Pfam" id="PF02737">
    <property type="entry name" value="3HCDH_N"/>
    <property type="match status" value="1"/>
</dbReference>
<reference evidence="13 14" key="1">
    <citation type="submission" date="2020-12" db="EMBL/GenBank/DDBJ databases">
        <authorList>
            <person name="Shan Y."/>
        </authorList>
    </citation>
    <scope>NUCLEOTIDE SEQUENCE [LARGE SCALE GENOMIC DNA]</scope>
    <source>
        <strain evidence="14">csc3.9</strain>
    </source>
</reference>
<keyword evidence="6" id="KW-0520">NAD</keyword>
<name>A0A7T4QZ20_9GAMM</name>
<dbReference type="GO" id="GO:0016853">
    <property type="term" value="F:isomerase activity"/>
    <property type="evidence" value="ECO:0007669"/>
    <property type="project" value="UniProtKB-KW"/>
</dbReference>
<dbReference type="Proteomes" id="UP000596063">
    <property type="component" value="Chromosome"/>
</dbReference>
<gene>
    <name evidence="13" type="ORF">I6N98_13305</name>
</gene>
<dbReference type="Pfam" id="PF00725">
    <property type="entry name" value="3HCDH"/>
    <property type="match status" value="1"/>
</dbReference>
<keyword evidence="5" id="KW-0560">Oxidoreductase</keyword>
<dbReference type="UniPathway" id="UPA00659"/>
<evidence type="ECO:0000256" key="3">
    <source>
        <dbReference type="ARBA" id="ARBA00022832"/>
    </source>
</evidence>
<dbReference type="RefSeq" id="WP_198568839.1">
    <property type="nucleotide sequence ID" value="NZ_CP066167.1"/>
</dbReference>
<dbReference type="InterPro" id="IPR029045">
    <property type="entry name" value="ClpP/crotonase-like_dom_sf"/>
</dbReference>